<dbReference type="PANTHER" id="PTHR11360">
    <property type="entry name" value="MONOCARBOXYLATE TRANSPORTER"/>
    <property type="match status" value="1"/>
</dbReference>
<dbReference type="InterPro" id="IPR011701">
    <property type="entry name" value="MFS"/>
</dbReference>
<comment type="similarity">
    <text evidence="2">Belongs to the major facilitator superfamily. Monocarboxylate porter (TC 2.A.1.13) family.</text>
</comment>
<feature type="transmembrane region" description="Helical" evidence="3">
    <location>
        <begin position="151"/>
        <end position="172"/>
    </location>
</feature>
<comment type="subcellular location">
    <subcellularLocation>
        <location evidence="1">Membrane</location>
        <topology evidence="1">Multi-pass membrane protein</topology>
    </subcellularLocation>
</comment>
<evidence type="ECO:0000313" key="4">
    <source>
        <dbReference type="EMBL" id="ODM16662.1"/>
    </source>
</evidence>
<feature type="transmembrane region" description="Helical" evidence="3">
    <location>
        <begin position="381"/>
        <end position="403"/>
    </location>
</feature>
<dbReference type="InterPro" id="IPR050327">
    <property type="entry name" value="Proton-linked_MCT"/>
</dbReference>
<comment type="caution">
    <text evidence="4">The sequence shown here is derived from an EMBL/GenBank/DDBJ whole genome shotgun (WGS) entry which is preliminary data.</text>
</comment>
<gene>
    <name evidence="4" type="ORF">SI65_08169</name>
</gene>
<reference evidence="4 5" key="1">
    <citation type="journal article" date="2016" name="BMC Genomics">
        <title>Comparative genomic and transcriptomic analyses of the Fuzhuan brick tea-fermentation fungus Aspergillus cristatus.</title>
        <authorList>
            <person name="Ge Y."/>
            <person name="Wang Y."/>
            <person name="Liu Y."/>
            <person name="Tan Y."/>
            <person name="Ren X."/>
            <person name="Zhang X."/>
            <person name="Hyde K.D."/>
            <person name="Liu Y."/>
            <person name="Liu Z."/>
        </authorList>
    </citation>
    <scope>NUCLEOTIDE SEQUENCE [LARGE SCALE GENOMIC DNA]</scope>
    <source>
        <strain evidence="4 5">GZAAS20.1005</strain>
    </source>
</reference>
<keyword evidence="5" id="KW-1185">Reference proteome</keyword>
<sequence length="448" mass="48344">MSPKTDLGGGTLDVERAYHSNDALSSTMEPSSFSEKMITWARTSDKDYGPPPDGGLEAWGQILWSHFTVCNTWGYVTTFGVFQTHYNQMLSESPSAISWIGSVQVFLLFSIATFSGRASDAGFFRVVWGIGALLVLIGIFMASLSSTYWQLFLSQGLCLGIGSGLMFCPMLSLIPTYFSKHRSLAVGVTAAGSSTGGLVFPAVVNQLLPRIGFPWTMRVLGFLTLSMLLPSLIFFKPRMPPRKGGSIVEWGAFKDPSYLLFSIGMFFAFWGLYVAFFYIGSFAREIIGVDQAISIGLLLIMNGAGMPARILPNIVADRYTGPLNLLIPAILISSIILFCWISVAQTSNLYAFSVFYGIFSACVQSLFPASLTSMTVDLSKIGVRTGMVLTIVSFAALTGSPIAGSLVQRGNGSYLYAQCFAAASMAAGGILVTMARIRKTGPTLNARM</sequence>
<evidence type="ECO:0000313" key="5">
    <source>
        <dbReference type="Proteomes" id="UP000094569"/>
    </source>
</evidence>
<name>A0A1E3B6S6_ASPCR</name>
<evidence type="ECO:0000256" key="3">
    <source>
        <dbReference type="SAM" id="Phobius"/>
    </source>
</evidence>
<feature type="transmembrane region" description="Helical" evidence="3">
    <location>
        <begin position="126"/>
        <end position="145"/>
    </location>
</feature>
<feature type="transmembrane region" description="Helical" evidence="3">
    <location>
        <begin position="256"/>
        <end position="279"/>
    </location>
</feature>
<feature type="transmembrane region" description="Helical" evidence="3">
    <location>
        <begin position="184"/>
        <end position="203"/>
    </location>
</feature>
<feature type="transmembrane region" description="Helical" evidence="3">
    <location>
        <begin position="215"/>
        <end position="235"/>
    </location>
</feature>
<keyword evidence="3" id="KW-1133">Transmembrane helix</keyword>
<dbReference type="VEuPathDB" id="FungiDB:SI65_08169"/>
<dbReference type="AlphaFoldDB" id="A0A1E3B6S6"/>
<feature type="transmembrane region" description="Helical" evidence="3">
    <location>
        <begin position="415"/>
        <end position="437"/>
    </location>
</feature>
<keyword evidence="3" id="KW-0472">Membrane</keyword>
<protein>
    <recommendedName>
        <fullName evidence="6">Major facilitator superfamily (MFS) profile domain-containing protein</fullName>
    </recommendedName>
</protein>
<dbReference type="InterPro" id="IPR036259">
    <property type="entry name" value="MFS_trans_sf"/>
</dbReference>
<accession>A0A1E3B6S6</accession>
<evidence type="ECO:0000256" key="2">
    <source>
        <dbReference type="ARBA" id="ARBA00006727"/>
    </source>
</evidence>
<feature type="transmembrane region" description="Helical" evidence="3">
    <location>
        <begin position="291"/>
        <end position="311"/>
    </location>
</feature>
<organism evidence="4 5">
    <name type="scientific">Aspergillus cristatus</name>
    <name type="common">Chinese Fuzhuan brick tea-fermentation fungus</name>
    <name type="synonym">Eurotium cristatum</name>
    <dbReference type="NCBI Taxonomy" id="573508"/>
    <lineage>
        <taxon>Eukaryota</taxon>
        <taxon>Fungi</taxon>
        <taxon>Dikarya</taxon>
        <taxon>Ascomycota</taxon>
        <taxon>Pezizomycotina</taxon>
        <taxon>Eurotiomycetes</taxon>
        <taxon>Eurotiomycetidae</taxon>
        <taxon>Eurotiales</taxon>
        <taxon>Aspergillaceae</taxon>
        <taxon>Aspergillus</taxon>
        <taxon>Aspergillus subgen. Aspergillus</taxon>
    </lineage>
</organism>
<feature type="transmembrane region" description="Helical" evidence="3">
    <location>
        <begin position="96"/>
        <end position="114"/>
    </location>
</feature>
<evidence type="ECO:0000256" key="1">
    <source>
        <dbReference type="ARBA" id="ARBA00004141"/>
    </source>
</evidence>
<evidence type="ECO:0008006" key="6">
    <source>
        <dbReference type="Google" id="ProtNLM"/>
    </source>
</evidence>
<dbReference type="GO" id="GO:0016020">
    <property type="term" value="C:membrane"/>
    <property type="evidence" value="ECO:0007669"/>
    <property type="project" value="UniProtKB-SubCell"/>
</dbReference>
<dbReference type="Proteomes" id="UP000094569">
    <property type="component" value="Unassembled WGS sequence"/>
</dbReference>
<dbReference type="Pfam" id="PF07690">
    <property type="entry name" value="MFS_1"/>
    <property type="match status" value="1"/>
</dbReference>
<dbReference type="PANTHER" id="PTHR11360:SF130">
    <property type="entry name" value="MAJOR FACILITATOR SUPERFAMILY (MFS) PROFILE DOMAIN-CONTAINING PROTEIN-RELATED"/>
    <property type="match status" value="1"/>
</dbReference>
<feature type="transmembrane region" description="Helical" evidence="3">
    <location>
        <begin position="323"/>
        <end position="343"/>
    </location>
</feature>
<proteinExistence type="inferred from homology"/>
<feature type="transmembrane region" description="Helical" evidence="3">
    <location>
        <begin position="349"/>
        <end position="369"/>
    </location>
</feature>
<dbReference type="Gene3D" id="1.20.1250.20">
    <property type="entry name" value="MFS general substrate transporter like domains"/>
    <property type="match status" value="2"/>
</dbReference>
<dbReference type="SUPFAM" id="SSF103473">
    <property type="entry name" value="MFS general substrate transporter"/>
    <property type="match status" value="1"/>
</dbReference>
<keyword evidence="3" id="KW-0812">Transmembrane</keyword>
<dbReference type="OrthoDB" id="6499973at2759"/>
<dbReference type="EMBL" id="JXNT01000011">
    <property type="protein sequence ID" value="ODM16662.1"/>
    <property type="molecule type" value="Genomic_DNA"/>
</dbReference>
<dbReference type="GO" id="GO:0022857">
    <property type="term" value="F:transmembrane transporter activity"/>
    <property type="evidence" value="ECO:0007669"/>
    <property type="project" value="InterPro"/>
</dbReference>